<keyword evidence="1" id="KW-0285">Flavoprotein</keyword>
<evidence type="ECO:0000313" key="4">
    <source>
        <dbReference type="EMBL" id="MEQ2455512.1"/>
    </source>
</evidence>
<dbReference type="Proteomes" id="UP001440599">
    <property type="component" value="Unassembled WGS sequence"/>
</dbReference>
<dbReference type="RefSeq" id="WP_349139200.1">
    <property type="nucleotide sequence ID" value="NZ_JBBMFT010000001.1"/>
</dbReference>
<dbReference type="InterPro" id="IPR029039">
    <property type="entry name" value="Flavoprotein-like_sf"/>
</dbReference>
<protein>
    <submittedName>
        <fullName evidence="4">Flavodoxin family protein</fullName>
    </submittedName>
</protein>
<dbReference type="SUPFAM" id="SSF52218">
    <property type="entry name" value="Flavoproteins"/>
    <property type="match status" value="1"/>
</dbReference>
<dbReference type="PANTHER" id="PTHR43278">
    <property type="entry name" value="NAD(P)H-DEPENDENT FMN-CONTAINING OXIDOREDUCTASE YWQN-RELATED"/>
    <property type="match status" value="1"/>
</dbReference>
<dbReference type="Pfam" id="PF03358">
    <property type="entry name" value="FMN_red"/>
    <property type="match status" value="1"/>
</dbReference>
<dbReference type="InterPro" id="IPR051796">
    <property type="entry name" value="ISF_SsuE-like"/>
</dbReference>
<gene>
    <name evidence="4" type="ORF">WMO45_03175</name>
</gene>
<reference evidence="4 5" key="1">
    <citation type="submission" date="2024-03" db="EMBL/GenBank/DDBJ databases">
        <title>Human intestinal bacterial collection.</title>
        <authorList>
            <person name="Pauvert C."/>
            <person name="Hitch T.C.A."/>
            <person name="Clavel T."/>
        </authorList>
    </citation>
    <scope>NUCLEOTIDE SEQUENCE [LARGE SCALE GENOMIC DNA]</scope>
    <source>
        <strain evidence="4 5">CLA-AP-H34</strain>
    </source>
</reference>
<accession>A0ABV1ELN9</accession>
<keyword evidence="2" id="KW-0288">FMN</keyword>
<keyword evidence="5" id="KW-1185">Reference proteome</keyword>
<evidence type="ECO:0000256" key="2">
    <source>
        <dbReference type="ARBA" id="ARBA00022643"/>
    </source>
</evidence>
<dbReference type="PANTHER" id="PTHR43278:SF1">
    <property type="entry name" value="IRON-SULFUR FLAVOPROTEIN MJ1083"/>
    <property type="match status" value="1"/>
</dbReference>
<comment type="caution">
    <text evidence="4">The sequence shown here is derived from an EMBL/GenBank/DDBJ whole genome shotgun (WGS) entry which is preliminary data.</text>
</comment>
<sequence length="313" mass="34721">MKILGISGGTPNGNNDAICKEALMGAAECGAEVEFIRLLDLDLKHCTGCAACMRSLNAGQGGGCPIQDDFEWLRDKILDADGVVFSMPVFEKGAAGVFHTILDRFGPRHDRGTNLTGKRIAEERGGTPPDPRVLKDKAVAFLGMGGTDYTSRFQCDCAMLASHLMWSVVENRVYQWTKLFAMEDEKVAHAHETGVRLAKAAADPTHGTYYGDPGMCPHCHSRNFYLNDAADKAICCLCGIEGRLEIQNGRLRFLFDKEQLERASDTLEGKLRHAEDIKHNQAVRREQMKTEAFRQRQQRYLTFIHPTTPASGR</sequence>
<evidence type="ECO:0000256" key="1">
    <source>
        <dbReference type="ARBA" id="ARBA00022630"/>
    </source>
</evidence>
<feature type="domain" description="NADPH-dependent FMN reductase-like" evidence="3">
    <location>
        <begin position="1"/>
        <end position="147"/>
    </location>
</feature>
<organism evidence="4 5">
    <name type="scientific">Flavonifractor hominis</name>
    <dbReference type="NCBI Taxonomy" id="3133178"/>
    <lineage>
        <taxon>Bacteria</taxon>
        <taxon>Bacillati</taxon>
        <taxon>Bacillota</taxon>
        <taxon>Clostridia</taxon>
        <taxon>Eubacteriales</taxon>
        <taxon>Oscillospiraceae</taxon>
        <taxon>Flavonifractor</taxon>
    </lineage>
</organism>
<evidence type="ECO:0000313" key="5">
    <source>
        <dbReference type="Proteomes" id="UP001440599"/>
    </source>
</evidence>
<dbReference type="Gene3D" id="3.40.50.360">
    <property type="match status" value="1"/>
</dbReference>
<evidence type="ECO:0000259" key="3">
    <source>
        <dbReference type="Pfam" id="PF03358"/>
    </source>
</evidence>
<name>A0ABV1ELN9_9FIRM</name>
<proteinExistence type="predicted"/>
<dbReference type="InterPro" id="IPR005025">
    <property type="entry name" value="FMN_Rdtase-like_dom"/>
</dbReference>
<dbReference type="EMBL" id="JBBMFT010000001">
    <property type="protein sequence ID" value="MEQ2455512.1"/>
    <property type="molecule type" value="Genomic_DNA"/>
</dbReference>